<protein>
    <submittedName>
        <fullName evidence="7">Adenine deaminase</fullName>
        <ecNumber evidence="7">3.5.4.2</ecNumber>
    </submittedName>
</protein>
<evidence type="ECO:0000313" key="7">
    <source>
        <dbReference type="EMBL" id="AWT60694.1"/>
    </source>
</evidence>
<dbReference type="PANTHER" id="PTHR43114">
    <property type="entry name" value="ADENINE DEAMINASE"/>
    <property type="match status" value="1"/>
</dbReference>
<dbReference type="EMBL" id="CP029803">
    <property type="protein sequence ID" value="AWT60694.1"/>
    <property type="molecule type" value="Genomic_DNA"/>
</dbReference>
<keyword evidence="3" id="KW-0479">Metal-binding</keyword>
<dbReference type="Pfam" id="PF00962">
    <property type="entry name" value="A_deaminase"/>
    <property type="match status" value="1"/>
</dbReference>
<dbReference type="PANTHER" id="PTHR43114:SF6">
    <property type="entry name" value="ADENINE DEAMINASE"/>
    <property type="match status" value="1"/>
</dbReference>
<dbReference type="InterPro" id="IPR006330">
    <property type="entry name" value="Ado/ade_deaminase"/>
</dbReference>
<dbReference type="AlphaFoldDB" id="A0A2Z4AJT8"/>
<dbReference type="InterPro" id="IPR032466">
    <property type="entry name" value="Metal_Hydrolase"/>
</dbReference>
<evidence type="ECO:0000256" key="3">
    <source>
        <dbReference type="ARBA" id="ARBA00022723"/>
    </source>
</evidence>
<evidence type="ECO:0000256" key="4">
    <source>
        <dbReference type="ARBA" id="ARBA00022801"/>
    </source>
</evidence>
<name>A0A2Z4AJT8_9BACT</name>
<keyword evidence="4 7" id="KW-0378">Hydrolase</keyword>
<dbReference type="KEGG" id="mtar:DF168_01913"/>
<dbReference type="GO" id="GO:0046872">
    <property type="term" value="F:metal ion binding"/>
    <property type="evidence" value="ECO:0007669"/>
    <property type="project" value="UniProtKB-KW"/>
</dbReference>
<dbReference type="GO" id="GO:0000034">
    <property type="term" value="F:adenine deaminase activity"/>
    <property type="evidence" value="ECO:0007669"/>
    <property type="project" value="UniProtKB-EC"/>
</dbReference>
<evidence type="ECO:0000259" key="6">
    <source>
        <dbReference type="Pfam" id="PF00962"/>
    </source>
</evidence>
<accession>A0A2Z4AJT8</accession>
<dbReference type="SUPFAM" id="SSF51556">
    <property type="entry name" value="Metallo-dependent hydrolases"/>
    <property type="match status" value="1"/>
</dbReference>
<feature type="domain" description="Adenosine deaminase" evidence="6">
    <location>
        <begin position="17"/>
        <end position="329"/>
    </location>
</feature>
<dbReference type="Proteomes" id="UP000247465">
    <property type="component" value="Chromosome"/>
</dbReference>
<evidence type="ECO:0000256" key="5">
    <source>
        <dbReference type="ARBA" id="ARBA00022833"/>
    </source>
</evidence>
<dbReference type="EC" id="3.5.4.2" evidence="7"/>
<dbReference type="InterPro" id="IPR001365">
    <property type="entry name" value="A_deaminase_dom"/>
</dbReference>
<dbReference type="Gene3D" id="3.20.20.140">
    <property type="entry name" value="Metal-dependent hydrolases"/>
    <property type="match status" value="1"/>
</dbReference>
<comment type="similarity">
    <text evidence="2">Belongs to the metallo-dependent hydrolases superfamily. Adenosine and AMP deaminases family.</text>
</comment>
<keyword evidence="5" id="KW-0862">Zinc</keyword>
<comment type="cofactor">
    <cofactor evidence="1">
        <name>Zn(2+)</name>
        <dbReference type="ChEBI" id="CHEBI:29105"/>
    </cofactor>
</comment>
<organism evidence="7 8">
    <name type="scientific">Candidatus Moanibacter tarae</name>
    <dbReference type="NCBI Taxonomy" id="2200854"/>
    <lineage>
        <taxon>Bacteria</taxon>
        <taxon>Pseudomonadati</taxon>
        <taxon>Verrucomicrobiota</taxon>
        <taxon>Opitutia</taxon>
        <taxon>Puniceicoccales</taxon>
        <taxon>Puniceicoccales incertae sedis</taxon>
        <taxon>Candidatus Moanibacter</taxon>
    </lineage>
</organism>
<reference evidence="7 8" key="1">
    <citation type="submission" date="2018-06" db="EMBL/GenBank/DDBJ databases">
        <title>Draft Genome Sequence of a Novel Marine Bacterium Related to the Verrucomicrobia.</title>
        <authorList>
            <person name="Vosseberg J."/>
            <person name="Martijn J."/>
            <person name="Ettema T.J.G."/>
        </authorList>
    </citation>
    <scope>NUCLEOTIDE SEQUENCE [LARGE SCALE GENOMIC DNA]</scope>
    <source>
        <strain evidence="7">TARA_B100001123</strain>
    </source>
</reference>
<gene>
    <name evidence="7" type="ORF">DF168_01913</name>
</gene>
<evidence type="ECO:0000256" key="2">
    <source>
        <dbReference type="ARBA" id="ARBA00006676"/>
    </source>
</evidence>
<evidence type="ECO:0000256" key="1">
    <source>
        <dbReference type="ARBA" id="ARBA00001947"/>
    </source>
</evidence>
<evidence type="ECO:0000313" key="8">
    <source>
        <dbReference type="Proteomes" id="UP000247465"/>
    </source>
</evidence>
<proteinExistence type="inferred from homology"/>
<sequence>MPYQAEPKLAEFVQSLPKTETHLHIEGACPIELLREVDPVQFKDPPRMWADNFRYSSFDHFMEIYGIPCETVFTSADQYHRAAAIVLSNCSRQNVRYVETSFHSGIFNTIKDTGPELIRAIKSASPDNLEVRVFMGMSHNAMDGIGQEIVSDCHRWEELDGIDLHGPEYWPFEAWTAEVWARAREVGQFTKAHAGEFMGADFVAKILDELKVTRIEHGVRSIEDPAVVKRLVKEGITLDVCPISNVKLSVKGIPNMAAHPIRQLFDSNVKVTINSDDPYMFGNTLSEEYYALFQDLDFSERELVDIAQNGFEVALWEGEAKDRCIEELNSIAAGMD</sequence>